<dbReference type="SMART" id="SM00978">
    <property type="entry name" value="Tim44"/>
    <property type="match status" value="1"/>
</dbReference>
<dbReference type="Gene3D" id="3.10.450.240">
    <property type="match status" value="1"/>
</dbReference>
<dbReference type="EMBL" id="JANIDW010000001">
    <property type="protein sequence ID" value="MCX5613949.1"/>
    <property type="molecule type" value="Genomic_DNA"/>
</dbReference>
<organism evidence="3 4">
    <name type="scientific">Bombella saccharophila</name>
    <dbReference type="NCBI Taxonomy" id="2967338"/>
    <lineage>
        <taxon>Bacteria</taxon>
        <taxon>Pseudomonadati</taxon>
        <taxon>Pseudomonadota</taxon>
        <taxon>Alphaproteobacteria</taxon>
        <taxon>Acetobacterales</taxon>
        <taxon>Acetobacteraceae</taxon>
        <taxon>Bombella</taxon>
    </lineage>
</organism>
<reference evidence="3 4" key="1">
    <citation type="submission" date="2022-07" db="EMBL/GenBank/DDBJ databases">
        <title>Bombella genomes.</title>
        <authorList>
            <person name="Harer L."/>
            <person name="Styblova S."/>
            <person name="Ehrmann M."/>
        </authorList>
    </citation>
    <scope>NUCLEOTIDE SEQUENCE [LARGE SCALE GENOMIC DNA]</scope>
    <source>
        <strain evidence="3 4">TMW 2.2558</strain>
    </source>
</reference>
<feature type="transmembrane region" description="Helical" evidence="1">
    <location>
        <begin position="23"/>
        <end position="42"/>
    </location>
</feature>
<keyword evidence="4" id="KW-1185">Reference proteome</keyword>
<sequence>MHYAFPAWMDDLGHTMVDFPWDIVVWAVVAVIIGSAVFFVLGRRMGAQAFRRETISSSLAVRASKEASSADALKPPPLPNRVGPEQKVTEYGIPTGDSALAQSLGRVGDVVSGFSAEFFLKKAEDVFARTVKAFACADRSMLASVLAPELLEHFTKVLDERAERHEQVHLELRQIERLEYIFATGDKAEEGPCQLGVRIISWQVSYCRDEKGTIVEGTEALTEFRDCWTFEYDMKGQWKIVATRAD</sequence>
<keyword evidence="1" id="KW-1133">Transmembrane helix</keyword>
<dbReference type="Proteomes" id="UP001165648">
    <property type="component" value="Unassembled WGS sequence"/>
</dbReference>
<accession>A0ABT3W8A6</accession>
<evidence type="ECO:0000313" key="4">
    <source>
        <dbReference type="Proteomes" id="UP001165648"/>
    </source>
</evidence>
<keyword evidence="1" id="KW-0472">Membrane</keyword>
<dbReference type="InterPro" id="IPR032710">
    <property type="entry name" value="NTF2-like_dom_sf"/>
</dbReference>
<evidence type="ECO:0000259" key="2">
    <source>
        <dbReference type="SMART" id="SM00978"/>
    </source>
</evidence>
<evidence type="ECO:0000313" key="3">
    <source>
        <dbReference type="EMBL" id="MCX5613949.1"/>
    </source>
</evidence>
<name>A0ABT3W8A6_9PROT</name>
<dbReference type="NCBIfam" id="NF033779">
    <property type="entry name" value="Tim44_TimA_adap"/>
    <property type="match status" value="1"/>
</dbReference>
<evidence type="ECO:0000256" key="1">
    <source>
        <dbReference type="SAM" id="Phobius"/>
    </source>
</evidence>
<keyword evidence="1" id="KW-0812">Transmembrane</keyword>
<feature type="domain" description="Tim44-like" evidence="2">
    <location>
        <begin position="100"/>
        <end position="245"/>
    </location>
</feature>
<dbReference type="Pfam" id="PF04280">
    <property type="entry name" value="Tim44"/>
    <property type="match status" value="1"/>
</dbReference>
<comment type="caution">
    <text evidence="3">The sequence shown here is derived from an EMBL/GenBank/DDBJ whole genome shotgun (WGS) entry which is preliminary data.</text>
</comment>
<dbReference type="InterPro" id="IPR007379">
    <property type="entry name" value="Tim44-like_dom"/>
</dbReference>
<proteinExistence type="predicted"/>
<protein>
    <submittedName>
        <fullName evidence="3">Tim44/TimA family putative adaptor protein</fullName>
    </submittedName>
</protein>
<dbReference type="SUPFAM" id="SSF54427">
    <property type="entry name" value="NTF2-like"/>
    <property type="match status" value="1"/>
</dbReference>
<dbReference type="RefSeq" id="WP_143813598.1">
    <property type="nucleotide sequence ID" value="NZ_JANIDW010000001.1"/>
</dbReference>
<gene>
    <name evidence="3" type="ORF">NQF64_01610</name>
</gene>